<accession>A0ABD3HD37</accession>
<dbReference type="AlphaFoldDB" id="A0ABD3HD37"/>
<proteinExistence type="predicted"/>
<keyword evidence="3" id="KW-1185">Reference proteome</keyword>
<feature type="region of interest" description="Disordered" evidence="1">
    <location>
        <begin position="64"/>
        <end position="99"/>
    </location>
</feature>
<protein>
    <submittedName>
        <fullName evidence="2">Uncharacterized protein</fullName>
    </submittedName>
</protein>
<evidence type="ECO:0000313" key="3">
    <source>
        <dbReference type="Proteomes" id="UP001633002"/>
    </source>
</evidence>
<reference evidence="2 3" key="1">
    <citation type="submission" date="2024-09" db="EMBL/GenBank/DDBJ databases">
        <title>Chromosome-scale assembly of Riccia sorocarpa.</title>
        <authorList>
            <person name="Paukszto L."/>
        </authorList>
    </citation>
    <scope>NUCLEOTIDE SEQUENCE [LARGE SCALE GENOMIC DNA]</scope>
    <source>
        <strain evidence="2">LP-2024</strain>
        <tissue evidence="2">Aerial parts of the thallus</tissue>
    </source>
</reference>
<sequence>MREEKPVRVVFRRKKAAGRLMIRVQLSKTARIANMRISRVLGSWEKVKDCIHFNELGIESEETSAQNVASSGRVRQGTDILDESTRKSRCRGLQESTETRKTLAQRVLHETANGTVRSYRGTAASGT</sequence>
<comment type="caution">
    <text evidence="2">The sequence shown here is derived from an EMBL/GenBank/DDBJ whole genome shotgun (WGS) entry which is preliminary data.</text>
</comment>
<dbReference type="EMBL" id="JBJQOH010000004">
    <property type="protein sequence ID" value="KAL3688059.1"/>
    <property type="molecule type" value="Genomic_DNA"/>
</dbReference>
<evidence type="ECO:0000313" key="2">
    <source>
        <dbReference type="EMBL" id="KAL3688059.1"/>
    </source>
</evidence>
<dbReference type="Proteomes" id="UP001633002">
    <property type="component" value="Unassembled WGS sequence"/>
</dbReference>
<name>A0ABD3HD37_9MARC</name>
<organism evidence="2 3">
    <name type="scientific">Riccia sorocarpa</name>
    <dbReference type="NCBI Taxonomy" id="122646"/>
    <lineage>
        <taxon>Eukaryota</taxon>
        <taxon>Viridiplantae</taxon>
        <taxon>Streptophyta</taxon>
        <taxon>Embryophyta</taxon>
        <taxon>Marchantiophyta</taxon>
        <taxon>Marchantiopsida</taxon>
        <taxon>Marchantiidae</taxon>
        <taxon>Marchantiales</taxon>
        <taxon>Ricciaceae</taxon>
        <taxon>Riccia</taxon>
    </lineage>
</organism>
<gene>
    <name evidence="2" type="ORF">R1sor_014368</name>
</gene>
<evidence type="ECO:0000256" key="1">
    <source>
        <dbReference type="SAM" id="MobiDB-lite"/>
    </source>
</evidence>